<dbReference type="WBParaSite" id="PSAMB.scaffold1358size32551.g12618.t1">
    <property type="protein sequence ID" value="PSAMB.scaffold1358size32551.g12618.t1"/>
    <property type="gene ID" value="PSAMB.scaffold1358size32551.g12618"/>
</dbReference>
<dbReference type="Pfam" id="PF11571">
    <property type="entry name" value="Med27"/>
    <property type="match status" value="1"/>
</dbReference>
<evidence type="ECO:0000313" key="7">
    <source>
        <dbReference type="Proteomes" id="UP000887566"/>
    </source>
</evidence>
<accession>A0A914UY29</accession>
<dbReference type="GO" id="GO:0006357">
    <property type="term" value="P:regulation of transcription by RNA polymerase II"/>
    <property type="evidence" value="ECO:0007669"/>
    <property type="project" value="TreeGrafter"/>
</dbReference>
<name>A0A914UY29_9BILA</name>
<dbReference type="Proteomes" id="UP000887566">
    <property type="component" value="Unplaced"/>
</dbReference>
<comment type="similarity">
    <text evidence="2">Belongs to the Mediator complex subunit 27 family.</text>
</comment>
<dbReference type="PANTHER" id="PTHR13130">
    <property type="entry name" value="34 KDA TRANSCRIPTIONAL CO-ACTIVATOR-RELATED"/>
    <property type="match status" value="1"/>
</dbReference>
<feature type="region of interest" description="Disordered" evidence="6">
    <location>
        <begin position="19"/>
        <end position="45"/>
    </location>
</feature>
<evidence type="ECO:0000256" key="2">
    <source>
        <dbReference type="ARBA" id="ARBA00008048"/>
    </source>
</evidence>
<evidence type="ECO:0000256" key="1">
    <source>
        <dbReference type="ARBA" id="ARBA00004123"/>
    </source>
</evidence>
<sequence>MSASGSVASVPPYNPSVQQAAMMQQGLPQQQQQQQQTASTSAAQPQGIQAVQEMAVNGQHLVRALRASMQKTLQQLMIGPQGEGASSDRFGAEVKKRLTAVHEQYEVLETLSKQLPKTTPTNAIIDRLTKLLQEGQIDSETDQLYLHLLDSVNWNESNTQFLFYVNKFLRSYCRKRPSLMMPRVIAPSSVDVQTTPQQSFYNQLQTVSKDKRLNMQIDLIEKTRSSGVVEVIIGHVVEMERKTFSPTLKLLLLVNNAVPEMVQVKAFNEEWGYIDGQVDLFDESRHLVYRKISAQMNAQIMQIFIPGITELRDGNSSLQLLLLWFSRYTAIFDQPCRVCKKILKDFIPPTYIDLRINIAVATQPLHETCR</sequence>
<organism evidence="7 8">
    <name type="scientific">Plectus sambesii</name>
    <dbReference type="NCBI Taxonomy" id="2011161"/>
    <lineage>
        <taxon>Eukaryota</taxon>
        <taxon>Metazoa</taxon>
        <taxon>Ecdysozoa</taxon>
        <taxon>Nematoda</taxon>
        <taxon>Chromadorea</taxon>
        <taxon>Plectida</taxon>
        <taxon>Plectina</taxon>
        <taxon>Plectoidea</taxon>
        <taxon>Plectidae</taxon>
        <taxon>Plectus</taxon>
    </lineage>
</organism>
<proteinExistence type="inferred from homology"/>
<protein>
    <submittedName>
        <fullName evidence="8">Uncharacterized protein</fullName>
    </submittedName>
</protein>
<keyword evidence="7" id="KW-1185">Reference proteome</keyword>
<reference evidence="8" key="1">
    <citation type="submission" date="2022-11" db="UniProtKB">
        <authorList>
            <consortium name="WormBaseParasite"/>
        </authorList>
    </citation>
    <scope>IDENTIFICATION</scope>
</reference>
<keyword evidence="3" id="KW-0805">Transcription regulation</keyword>
<dbReference type="PANTHER" id="PTHR13130:SF4">
    <property type="entry name" value="MEDIATOR OF RNA POLYMERASE II TRANSCRIPTION SUBUNIT 27"/>
    <property type="match status" value="1"/>
</dbReference>
<evidence type="ECO:0000256" key="3">
    <source>
        <dbReference type="ARBA" id="ARBA00023015"/>
    </source>
</evidence>
<evidence type="ECO:0000256" key="5">
    <source>
        <dbReference type="ARBA" id="ARBA00023242"/>
    </source>
</evidence>
<dbReference type="GO" id="GO:0016592">
    <property type="term" value="C:mediator complex"/>
    <property type="evidence" value="ECO:0007669"/>
    <property type="project" value="InterPro"/>
</dbReference>
<evidence type="ECO:0000313" key="8">
    <source>
        <dbReference type="WBParaSite" id="PSAMB.scaffold1358size32551.g12618.t1"/>
    </source>
</evidence>
<dbReference type="InterPro" id="IPR021627">
    <property type="entry name" value="Mediator_Med27"/>
</dbReference>
<dbReference type="AlphaFoldDB" id="A0A914UY29"/>
<keyword evidence="4" id="KW-0804">Transcription</keyword>
<evidence type="ECO:0000256" key="6">
    <source>
        <dbReference type="SAM" id="MobiDB-lite"/>
    </source>
</evidence>
<comment type="subcellular location">
    <subcellularLocation>
        <location evidence="1">Nucleus</location>
    </subcellularLocation>
</comment>
<keyword evidence="5" id="KW-0539">Nucleus</keyword>
<dbReference type="GO" id="GO:0003713">
    <property type="term" value="F:transcription coactivator activity"/>
    <property type="evidence" value="ECO:0007669"/>
    <property type="project" value="TreeGrafter"/>
</dbReference>
<evidence type="ECO:0000256" key="4">
    <source>
        <dbReference type="ARBA" id="ARBA00023163"/>
    </source>
</evidence>